<comment type="similarity">
    <text evidence="2">Belongs to the virb1 family.</text>
</comment>
<organism evidence="5 6">
    <name type="scientific">Tropicibacter oceani</name>
    <dbReference type="NCBI Taxonomy" id="3058420"/>
    <lineage>
        <taxon>Bacteria</taxon>
        <taxon>Pseudomonadati</taxon>
        <taxon>Pseudomonadota</taxon>
        <taxon>Alphaproteobacteria</taxon>
        <taxon>Rhodobacterales</taxon>
        <taxon>Roseobacteraceae</taxon>
        <taxon>Tropicibacter</taxon>
    </lineage>
</organism>
<evidence type="ECO:0000256" key="2">
    <source>
        <dbReference type="ARBA" id="ARBA00009387"/>
    </source>
</evidence>
<evidence type="ECO:0000259" key="4">
    <source>
        <dbReference type="Pfam" id="PF01464"/>
    </source>
</evidence>
<sequence length="294" mass="32309">MRFSVLFLVLSLLPAPLRAEPGTLCSPGAFGQVQCIRPGHFVHDTCQAIEAFAGENGLDAGFFARLIWQESRFNPNALSHANAQGIAQFIPSTARLRGLRDPYNPAEALEYSAEYLGELTRRYGNHGLAAVAYNGGERRADGLVAGTGGLAQETVDYVRIITGLRAETWVEEPPETHDYRLQKDKPFAEACHELARKRILTAYPSPEPALDPYGVQLAFGTSKSRAMAQYKEKVRACSAQVKGETPDLVWQKSRASPKGGYYMARIGRATRDAAWKLCGQLKARGCVCAVYKNR</sequence>
<accession>A0ABY8QDX8</accession>
<dbReference type="EMBL" id="CP124616">
    <property type="protein sequence ID" value="WGW02208.1"/>
    <property type="molecule type" value="Genomic_DNA"/>
</dbReference>
<protein>
    <submittedName>
        <fullName evidence="5">Transglycosylase SLT domain-containing protein</fullName>
    </submittedName>
</protein>
<dbReference type="InterPro" id="IPR023346">
    <property type="entry name" value="Lysozyme-like_dom_sf"/>
</dbReference>
<keyword evidence="3" id="KW-0732">Signal</keyword>
<dbReference type="CDD" id="cd00254">
    <property type="entry name" value="LT-like"/>
    <property type="match status" value="1"/>
</dbReference>
<dbReference type="RefSeq" id="WP_282298839.1">
    <property type="nucleotide sequence ID" value="NZ_CP124616.1"/>
</dbReference>
<dbReference type="PANTHER" id="PTHR37423:SF2">
    <property type="entry name" value="MEMBRANE-BOUND LYTIC MUREIN TRANSGLYCOSYLASE C"/>
    <property type="match status" value="1"/>
</dbReference>
<evidence type="ECO:0000313" key="5">
    <source>
        <dbReference type="EMBL" id="WGW02208.1"/>
    </source>
</evidence>
<feature type="domain" description="Transglycosylase SLT" evidence="4">
    <location>
        <begin position="50"/>
        <end position="140"/>
    </location>
</feature>
<evidence type="ECO:0000256" key="3">
    <source>
        <dbReference type="SAM" id="SignalP"/>
    </source>
</evidence>
<comment type="similarity">
    <text evidence="1">Belongs to the transglycosylase Slt family.</text>
</comment>
<dbReference type="InterPro" id="IPR008258">
    <property type="entry name" value="Transglycosylase_SLT_dom_1"/>
</dbReference>
<name>A0ABY8QDX8_9RHOB</name>
<dbReference type="PANTHER" id="PTHR37423">
    <property type="entry name" value="SOLUBLE LYTIC MUREIN TRANSGLYCOSYLASE-RELATED"/>
    <property type="match status" value="1"/>
</dbReference>
<evidence type="ECO:0000313" key="6">
    <source>
        <dbReference type="Proteomes" id="UP001241605"/>
    </source>
</evidence>
<evidence type="ECO:0000256" key="1">
    <source>
        <dbReference type="ARBA" id="ARBA00007734"/>
    </source>
</evidence>
<dbReference type="Proteomes" id="UP001241605">
    <property type="component" value="Chromosome"/>
</dbReference>
<dbReference type="Pfam" id="PF01464">
    <property type="entry name" value="SLT"/>
    <property type="match status" value="1"/>
</dbReference>
<reference evidence="5 6" key="1">
    <citation type="submission" date="2023-05" db="EMBL/GenBank/DDBJ databases">
        <title>YMD87, complete Genome.</title>
        <authorList>
            <person name="Zhang J."/>
            <person name="Xu X."/>
        </authorList>
    </citation>
    <scope>NUCLEOTIDE SEQUENCE [LARGE SCALE GENOMIC DNA]</scope>
    <source>
        <strain evidence="5 6">YMD87</strain>
    </source>
</reference>
<keyword evidence="6" id="KW-1185">Reference proteome</keyword>
<dbReference type="Gene3D" id="1.10.530.10">
    <property type="match status" value="1"/>
</dbReference>
<feature type="chain" id="PRO_5046016080" evidence="3">
    <location>
        <begin position="20"/>
        <end position="294"/>
    </location>
</feature>
<dbReference type="SUPFAM" id="SSF53955">
    <property type="entry name" value="Lysozyme-like"/>
    <property type="match status" value="1"/>
</dbReference>
<gene>
    <name evidence="5" type="ORF">QF118_09550</name>
</gene>
<feature type="signal peptide" evidence="3">
    <location>
        <begin position="1"/>
        <end position="19"/>
    </location>
</feature>
<proteinExistence type="inferred from homology"/>